<dbReference type="Pfam" id="PF02661">
    <property type="entry name" value="Fic"/>
    <property type="match status" value="1"/>
</dbReference>
<keyword evidence="3" id="KW-1185">Reference proteome</keyword>
<dbReference type="SUPFAM" id="SSF140931">
    <property type="entry name" value="Fic-like"/>
    <property type="match status" value="1"/>
</dbReference>
<accession>A0ABY8QQF3</accession>
<dbReference type="RefSeq" id="WP_349637844.1">
    <property type="nucleotide sequence ID" value="NZ_CP090958.1"/>
</dbReference>
<dbReference type="EMBL" id="CP090958">
    <property type="protein sequence ID" value="WGW11061.1"/>
    <property type="molecule type" value="Genomic_DNA"/>
</dbReference>
<evidence type="ECO:0000313" key="3">
    <source>
        <dbReference type="Proteomes" id="UP001209083"/>
    </source>
</evidence>
<dbReference type="InterPro" id="IPR003812">
    <property type="entry name" value="Fido"/>
</dbReference>
<dbReference type="InterPro" id="IPR036597">
    <property type="entry name" value="Fido-like_dom_sf"/>
</dbReference>
<protein>
    <submittedName>
        <fullName evidence="2">Fic family protein</fullName>
    </submittedName>
</protein>
<organism evidence="2 3">
    <name type="scientific">Saxibacter everestensis</name>
    <dbReference type="NCBI Taxonomy" id="2909229"/>
    <lineage>
        <taxon>Bacteria</taxon>
        <taxon>Bacillati</taxon>
        <taxon>Actinomycetota</taxon>
        <taxon>Actinomycetes</taxon>
        <taxon>Micrococcales</taxon>
        <taxon>Brevibacteriaceae</taxon>
        <taxon>Saxibacter</taxon>
    </lineage>
</organism>
<proteinExistence type="predicted"/>
<reference evidence="2 3" key="1">
    <citation type="submission" date="2023-05" db="EMBL/GenBank/DDBJ databases">
        <title>Lithophilousrod everest ZFBP1038 complete genpme.</title>
        <authorList>
            <person name="Tian M."/>
        </authorList>
    </citation>
    <scope>NUCLEOTIDE SEQUENCE [LARGE SCALE GENOMIC DNA]</scope>
    <source>
        <strain evidence="2 3">ZFBP1038</strain>
    </source>
</reference>
<dbReference type="PROSITE" id="PS51459">
    <property type="entry name" value="FIDO"/>
    <property type="match status" value="1"/>
</dbReference>
<gene>
    <name evidence="2" type="ORF">LWF01_13250</name>
</gene>
<feature type="domain" description="Fido" evidence="1">
    <location>
        <begin position="38"/>
        <end position="183"/>
    </location>
</feature>
<evidence type="ECO:0000313" key="2">
    <source>
        <dbReference type="EMBL" id="WGW11061.1"/>
    </source>
</evidence>
<sequence length="207" mass="20590">MQGRAVPDDLSGTQLAAAIRVSALAEELGSHPHPLSASPMQAIARLHVAAAAGLIDDAQVGRPRIGAELPRDLSGLPPAPAAEAAAARLRGLAELLGSDAKHSALLTAAIAHGEILAIRPFVLGNGLVARAVFRILLVSGGVDPSGVIVPEAAFLADAVGYGQAAAQYTSGADVPGWVASCARAVTDGAGEGSTIADAVLAGKLPQI</sequence>
<name>A0ABY8QQF3_9MICO</name>
<evidence type="ECO:0000259" key="1">
    <source>
        <dbReference type="PROSITE" id="PS51459"/>
    </source>
</evidence>
<dbReference type="Gene3D" id="1.10.3290.10">
    <property type="entry name" value="Fido-like domain"/>
    <property type="match status" value="1"/>
</dbReference>
<dbReference type="Proteomes" id="UP001209083">
    <property type="component" value="Chromosome"/>
</dbReference>